<evidence type="ECO:0000256" key="1">
    <source>
        <dbReference type="SAM" id="Phobius"/>
    </source>
</evidence>
<feature type="transmembrane region" description="Helical" evidence="1">
    <location>
        <begin position="36"/>
        <end position="55"/>
    </location>
</feature>
<sequence>MPDKQRLHLILCVGFSLLGLGFALDLGYAEYNGRKFQWRSAIEMLGCFLLAWYFLRLRKG</sequence>
<accession>A0AAW3ZMP4</accession>
<organism evidence="2 3">
    <name type="scientific">Pseudomarimonas arenosa</name>
    <dbReference type="NCBI Taxonomy" id="2774145"/>
    <lineage>
        <taxon>Bacteria</taxon>
        <taxon>Pseudomonadati</taxon>
        <taxon>Pseudomonadota</taxon>
        <taxon>Gammaproteobacteria</taxon>
        <taxon>Lysobacterales</taxon>
        <taxon>Lysobacteraceae</taxon>
        <taxon>Pseudomarimonas</taxon>
    </lineage>
</organism>
<keyword evidence="1" id="KW-0812">Transmembrane</keyword>
<protein>
    <submittedName>
        <fullName evidence="2">Uncharacterized protein</fullName>
    </submittedName>
</protein>
<keyword evidence="1" id="KW-0472">Membrane</keyword>
<reference evidence="2 3" key="1">
    <citation type="submission" date="2020-09" db="EMBL/GenBank/DDBJ databases">
        <title>Pseudoxanthomonas sp. CAU 1598 isolated from sand of Yaerae Beach.</title>
        <authorList>
            <person name="Kim W."/>
        </authorList>
    </citation>
    <scope>NUCLEOTIDE SEQUENCE [LARGE SCALE GENOMIC DNA]</scope>
    <source>
        <strain evidence="2 3">CAU 1598</strain>
    </source>
</reference>
<feature type="transmembrane region" description="Helical" evidence="1">
    <location>
        <begin position="7"/>
        <end position="24"/>
    </location>
</feature>
<evidence type="ECO:0000313" key="3">
    <source>
        <dbReference type="Proteomes" id="UP000613768"/>
    </source>
</evidence>
<comment type="caution">
    <text evidence="2">The sequence shown here is derived from an EMBL/GenBank/DDBJ whole genome shotgun (WGS) entry which is preliminary data.</text>
</comment>
<proteinExistence type="predicted"/>
<dbReference type="EMBL" id="JACYTR010000051">
    <property type="protein sequence ID" value="MBD8527418.1"/>
    <property type="molecule type" value="Genomic_DNA"/>
</dbReference>
<evidence type="ECO:0000313" key="2">
    <source>
        <dbReference type="EMBL" id="MBD8527418.1"/>
    </source>
</evidence>
<gene>
    <name evidence="2" type="ORF">IFO71_16870</name>
</gene>
<dbReference type="AlphaFoldDB" id="A0AAW3ZMP4"/>
<name>A0AAW3ZMP4_9GAMM</name>
<keyword evidence="1" id="KW-1133">Transmembrane helix</keyword>
<keyword evidence="3" id="KW-1185">Reference proteome</keyword>
<dbReference type="RefSeq" id="WP_192030839.1">
    <property type="nucleotide sequence ID" value="NZ_JACYTR010000051.1"/>
</dbReference>
<dbReference type="Proteomes" id="UP000613768">
    <property type="component" value="Unassembled WGS sequence"/>
</dbReference>